<evidence type="ECO:0000313" key="3">
    <source>
        <dbReference type="Proteomes" id="UP001066276"/>
    </source>
</evidence>
<protein>
    <submittedName>
        <fullName evidence="2">Uncharacterized protein</fullName>
    </submittedName>
</protein>
<feature type="compositionally biased region" description="Polar residues" evidence="1">
    <location>
        <begin position="21"/>
        <end position="34"/>
    </location>
</feature>
<reference evidence="2" key="1">
    <citation type="journal article" date="2022" name="bioRxiv">
        <title>Sequencing and chromosome-scale assembly of the giantPleurodeles waltlgenome.</title>
        <authorList>
            <person name="Brown T."/>
            <person name="Elewa A."/>
            <person name="Iarovenko S."/>
            <person name="Subramanian E."/>
            <person name="Araus A.J."/>
            <person name="Petzold A."/>
            <person name="Susuki M."/>
            <person name="Suzuki K.-i.T."/>
            <person name="Hayashi T."/>
            <person name="Toyoda A."/>
            <person name="Oliveira C."/>
            <person name="Osipova E."/>
            <person name="Leigh N.D."/>
            <person name="Simon A."/>
            <person name="Yun M.H."/>
        </authorList>
    </citation>
    <scope>NUCLEOTIDE SEQUENCE</scope>
    <source>
        <strain evidence="2">20211129_DDA</strain>
        <tissue evidence="2">Liver</tissue>
    </source>
</reference>
<proteinExistence type="predicted"/>
<feature type="non-terminal residue" evidence="2">
    <location>
        <position position="187"/>
    </location>
</feature>
<dbReference type="AlphaFoldDB" id="A0AAV7RKE7"/>
<dbReference type="Proteomes" id="UP001066276">
    <property type="component" value="Chromosome 5"/>
</dbReference>
<comment type="caution">
    <text evidence="2">The sequence shown here is derived from an EMBL/GenBank/DDBJ whole genome shotgun (WGS) entry which is preliminary data.</text>
</comment>
<keyword evidence="3" id="KW-1185">Reference proteome</keyword>
<evidence type="ECO:0000313" key="2">
    <source>
        <dbReference type="EMBL" id="KAJ1151975.1"/>
    </source>
</evidence>
<sequence>MAGSLSSEAPRPSSIDGRGGTQTRCASERQSPFDGQSLKVKSGISSQDKDKEGPLCWASAARLQHHHTIQPGPSKPALTNISLVPLFFLHPDGNIEVGLLVSEAQLINLQPASSRPTRLFQLKTDATLDLLLDCCAPLMSHVPVMANALCFLLKIVVSGPLVGVSAWSCVPFGRQGKIKEREKNQRQ</sequence>
<feature type="region of interest" description="Disordered" evidence="1">
    <location>
        <begin position="1"/>
        <end position="52"/>
    </location>
</feature>
<accession>A0AAV7RKE7</accession>
<name>A0AAV7RKE7_PLEWA</name>
<gene>
    <name evidence="2" type="ORF">NDU88_004754</name>
</gene>
<evidence type="ECO:0000256" key="1">
    <source>
        <dbReference type="SAM" id="MobiDB-lite"/>
    </source>
</evidence>
<organism evidence="2 3">
    <name type="scientific">Pleurodeles waltl</name>
    <name type="common">Iberian ribbed newt</name>
    <dbReference type="NCBI Taxonomy" id="8319"/>
    <lineage>
        <taxon>Eukaryota</taxon>
        <taxon>Metazoa</taxon>
        <taxon>Chordata</taxon>
        <taxon>Craniata</taxon>
        <taxon>Vertebrata</taxon>
        <taxon>Euteleostomi</taxon>
        <taxon>Amphibia</taxon>
        <taxon>Batrachia</taxon>
        <taxon>Caudata</taxon>
        <taxon>Salamandroidea</taxon>
        <taxon>Salamandridae</taxon>
        <taxon>Pleurodelinae</taxon>
        <taxon>Pleurodeles</taxon>
    </lineage>
</organism>
<dbReference type="EMBL" id="JANPWB010000009">
    <property type="protein sequence ID" value="KAJ1151975.1"/>
    <property type="molecule type" value="Genomic_DNA"/>
</dbReference>